<dbReference type="OrthoDB" id="3252529at2"/>
<keyword evidence="2" id="KW-0812">Transmembrane</keyword>
<proteinExistence type="predicted"/>
<dbReference type="EMBL" id="AGWN01000001">
    <property type="protein sequence ID" value="EPD30618.1"/>
    <property type="molecule type" value="Genomic_DNA"/>
</dbReference>
<keyword evidence="2" id="KW-0472">Membrane</keyword>
<organism evidence="3 4">
    <name type="scientific">Gleimia europaea ACS-120-V-Col10b</name>
    <dbReference type="NCBI Taxonomy" id="883069"/>
    <lineage>
        <taxon>Bacteria</taxon>
        <taxon>Bacillati</taxon>
        <taxon>Actinomycetota</taxon>
        <taxon>Actinomycetes</taxon>
        <taxon>Actinomycetales</taxon>
        <taxon>Actinomycetaceae</taxon>
        <taxon>Gleimia</taxon>
    </lineage>
</organism>
<feature type="region of interest" description="Disordered" evidence="1">
    <location>
        <begin position="337"/>
        <end position="381"/>
    </location>
</feature>
<accession>A0A9W5VW68</accession>
<protein>
    <submittedName>
        <fullName evidence="3">Uncharacterized protein</fullName>
    </submittedName>
</protein>
<name>A0A9W5VW68_9ACTO</name>
<feature type="transmembrane region" description="Helical" evidence="2">
    <location>
        <begin position="26"/>
        <end position="48"/>
    </location>
</feature>
<evidence type="ECO:0000313" key="4">
    <source>
        <dbReference type="Proteomes" id="UP000014387"/>
    </source>
</evidence>
<evidence type="ECO:0000313" key="3">
    <source>
        <dbReference type="EMBL" id="EPD30618.1"/>
    </source>
</evidence>
<dbReference type="AlphaFoldDB" id="A0A9W5VW68"/>
<keyword evidence="4" id="KW-1185">Reference proteome</keyword>
<gene>
    <name evidence="3" type="ORF">HMPREF9238_00364</name>
</gene>
<dbReference type="RefSeq" id="WP_016443730.1">
    <property type="nucleotide sequence ID" value="NZ_KE150266.1"/>
</dbReference>
<evidence type="ECO:0000256" key="2">
    <source>
        <dbReference type="SAM" id="Phobius"/>
    </source>
</evidence>
<reference evidence="3 4" key="1">
    <citation type="submission" date="2013-05" db="EMBL/GenBank/DDBJ databases">
        <title>The Genome Sequence of Actinomyces europaeus ACS-120-V-COL10B.</title>
        <authorList>
            <consortium name="The Broad Institute Genomics Platform"/>
            <person name="Earl A."/>
            <person name="Ward D."/>
            <person name="Feldgarden M."/>
            <person name="Gevers D."/>
            <person name="Saerens B."/>
            <person name="Vaneechoutte M."/>
            <person name="Walker B."/>
            <person name="Young S."/>
            <person name="Zeng Q."/>
            <person name="Gargeya S."/>
            <person name="Fitzgerald M."/>
            <person name="Haas B."/>
            <person name="Abouelleil A."/>
            <person name="Allen A.W."/>
            <person name="Alvarado L."/>
            <person name="Arachchi H.M."/>
            <person name="Berlin A.M."/>
            <person name="Chapman S.B."/>
            <person name="Gainer-Dewar J."/>
            <person name="Goldberg J."/>
            <person name="Griggs A."/>
            <person name="Gujja S."/>
            <person name="Hansen M."/>
            <person name="Howarth C."/>
            <person name="Imamovic A."/>
            <person name="Ireland A."/>
            <person name="Larimer J."/>
            <person name="McCowan C."/>
            <person name="Murphy C."/>
            <person name="Pearson M."/>
            <person name="Poon T.W."/>
            <person name="Priest M."/>
            <person name="Roberts A."/>
            <person name="Saif S."/>
            <person name="Shea T."/>
            <person name="Sisk P."/>
            <person name="Sykes S."/>
            <person name="Wortman J."/>
            <person name="Nusbaum C."/>
            <person name="Birren B."/>
        </authorList>
    </citation>
    <scope>NUCLEOTIDE SEQUENCE [LARGE SCALE GENOMIC DNA]</scope>
    <source>
        <strain evidence="3 4">ACS-120-V-Col10b</strain>
    </source>
</reference>
<sequence length="381" mass="39933">MASISHESVASAKIDTKSQTTVAKRIVVPIFAAAIAAATLTGCSGVYIEQDGPQLPRVSKSVALFQQLVRNDTAVIDSLAKPGDDCKPCMAFSASLSEKSKQRADLLGGLWDPWGQDAPEGAPLPDPVPPASTTWAELTDFIISTATSDLAAASDLDTEEDRLAAASVAAGRLADGLKLARLLEVEPSLPAFAAPAAEPRQDVAGRSDLKNLGELAAQWDCAAQWIAYYGAGDDSDGPSATEVAARTQVEDLVAFSQRAINAGAPDKRTVSCLAPANDGRATGLTRTENELFATNLAFLVAHPYLTLPGEDDPEGPFAFEVLTAQLASWGNIENVPATPGVTESAEQKQAPTEPTQFAPFYNTGEEGEGIAPFYNKSGETK</sequence>
<dbReference type="Proteomes" id="UP000014387">
    <property type="component" value="Unassembled WGS sequence"/>
</dbReference>
<keyword evidence="2" id="KW-1133">Transmembrane helix</keyword>
<comment type="caution">
    <text evidence="3">The sequence shown here is derived from an EMBL/GenBank/DDBJ whole genome shotgun (WGS) entry which is preliminary data.</text>
</comment>
<evidence type="ECO:0000256" key="1">
    <source>
        <dbReference type="SAM" id="MobiDB-lite"/>
    </source>
</evidence>